<evidence type="ECO:0000313" key="3">
    <source>
        <dbReference type="Proteomes" id="UP000566819"/>
    </source>
</evidence>
<dbReference type="Proteomes" id="UP000566819">
    <property type="component" value="Unassembled WGS sequence"/>
</dbReference>
<name>A0A8H4QWB7_9HELO</name>
<feature type="region of interest" description="Disordered" evidence="1">
    <location>
        <begin position="1"/>
        <end position="21"/>
    </location>
</feature>
<evidence type="ECO:0000313" key="2">
    <source>
        <dbReference type="EMBL" id="KAF4618398.1"/>
    </source>
</evidence>
<dbReference type="OrthoDB" id="10365567at2759"/>
<sequence>MGKLGRAATIGPEKFSDGSIEDGEAYGSSFSAVKIKASDSGEGSLRVTGGNKQVGGATVGPGHAGPFLIEVKSGRKCTFAGYYTIQLVYDKRD</sequence>
<dbReference type="EMBL" id="JAAMPI010002107">
    <property type="protein sequence ID" value="KAF4618398.1"/>
    <property type="molecule type" value="Genomic_DNA"/>
</dbReference>
<keyword evidence="3" id="KW-1185">Reference proteome</keyword>
<gene>
    <name evidence="2" type="ORF">G7Y89_g14905</name>
</gene>
<accession>A0A8H4QWB7</accession>
<reference evidence="2 3" key="1">
    <citation type="submission" date="2020-03" db="EMBL/GenBank/DDBJ databases">
        <title>Draft Genome Sequence of Cudoniella acicularis.</title>
        <authorList>
            <person name="Buettner E."/>
            <person name="Kellner H."/>
        </authorList>
    </citation>
    <scope>NUCLEOTIDE SEQUENCE [LARGE SCALE GENOMIC DNA]</scope>
    <source>
        <strain evidence="2 3">DSM 108380</strain>
    </source>
</reference>
<proteinExistence type="predicted"/>
<comment type="caution">
    <text evidence="2">The sequence shown here is derived from an EMBL/GenBank/DDBJ whole genome shotgun (WGS) entry which is preliminary data.</text>
</comment>
<protein>
    <submittedName>
        <fullName evidence="2">Uncharacterized protein</fullName>
    </submittedName>
</protein>
<organism evidence="2 3">
    <name type="scientific">Cudoniella acicularis</name>
    <dbReference type="NCBI Taxonomy" id="354080"/>
    <lineage>
        <taxon>Eukaryota</taxon>
        <taxon>Fungi</taxon>
        <taxon>Dikarya</taxon>
        <taxon>Ascomycota</taxon>
        <taxon>Pezizomycotina</taxon>
        <taxon>Leotiomycetes</taxon>
        <taxon>Helotiales</taxon>
        <taxon>Tricladiaceae</taxon>
        <taxon>Cudoniella</taxon>
    </lineage>
</organism>
<evidence type="ECO:0000256" key="1">
    <source>
        <dbReference type="SAM" id="MobiDB-lite"/>
    </source>
</evidence>
<dbReference type="AlphaFoldDB" id="A0A8H4QWB7"/>